<dbReference type="RefSeq" id="WP_146562706.1">
    <property type="nucleotide sequence ID" value="NZ_SIHJ01000001.1"/>
</dbReference>
<keyword evidence="3" id="KW-1185">Reference proteome</keyword>
<feature type="region of interest" description="Disordered" evidence="1">
    <location>
        <begin position="1"/>
        <end position="48"/>
    </location>
</feature>
<dbReference type="EMBL" id="SIHJ01000001">
    <property type="protein sequence ID" value="TWT36079.1"/>
    <property type="molecule type" value="Genomic_DNA"/>
</dbReference>
<organism evidence="2 3">
    <name type="scientific">Posidoniimonas corsicana</name>
    <dbReference type="NCBI Taxonomy" id="1938618"/>
    <lineage>
        <taxon>Bacteria</taxon>
        <taxon>Pseudomonadati</taxon>
        <taxon>Planctomycetota</taxon>
        <taxon>Planctomycetia</taxon>
        <taxon>Pirellulales</taxon>
        <taxon>Lacipirellulaceae</taxon>
        <taxon>Posidoniimonas</taxon>
    </lineage>
</organism>
<dbReference type="OrthoDB" id="9926795at2"/>
<accession>A0A5C5VDU9</accession>
<reference evidence="2 3" key="1">
    <citation type="submission" date="2019-02" db="EMBL/GenBank/DDBJ databases">
        <title>Deep-cultivation of Planctomycetes and their phenomic and genomic characterization uncovers novel biology.</title>
        <authorList>
            <person name="Wiegand S."/>
            <person name="Jogler M."/>
            <person name="Boedeker C."/>
            <person name="Pinto D."/>
            <person name="Vollmers J."/>
            <person name="Rivas-Marin E."/>
            <person name="Kohn T."/>
            <person name="Peeters S.H."/>
            <person name="Heuer A."/>
            <person name="Rast P."/>
            <person name="Oberbeckmann S."/>
            <person name="Bunk B."/>
            <person name="Jeske O."/>
            <person name="Meyerdierks A."/>
            <person name="Storesund J.E."/>
            <person name="Kallscheuer N."/>
            <person name="Luecker S."/>
            <person name="Lage O.M."/>
            <person name="Pohl T."/>
            <person name="Merkel B.J."/>
            <person name="Hornburger P."/>
            <person name="Mueller R.-W."/>
            <person name="Bruemmer F."/>
            <person name="Labrenz M."/>
            <person name="Spormann A.M."/>
            <person name="Op Den Camp H."/>
            <person name="Overmann J."/>
            <person name="Amann R."/>
            <person name="Jetten M.S.M."/>
            <person name="Mascher T."/>
            <person name="Medema M.H."/>
            <person name="Devos D.P."/>
            <person name="Kaster A.-K."/>
            <person name="Ovreas L."/>
            <person name="Rohde M."/>
            <person name="Galperin M.Y."/>
            <person name="Jogler C."/>
        </authorList>
    </citation>
    <scope>NUCLEOTIDE SEQUENCE [LARGE SCALE GENOMIC DNA]</scope>
    <source>
        <strain evidence="2 3">KOR34</strain>
    </source>
</reference>
<gene>
    <name evidence="2" type="ORF">KOR34_09780</name>
</gene>
<dbReference type="AlphaFoldDB" id="A0A5C5VDU9"/>
<name>A0A5C5VDU9_9BACT</name>
<dbReference type="Proteomes" id="UP000316714">
    <property type="component" value="Unassembled WGS sequence"/>
</dbReference>
<evidence type="ECO:0000313" key="2">
    <source>
        <dbReference type="EMBL" id="TWT36079.1"/>
    </source>
</evidence>
<proteinExistence type="predicted"/>
<evidence type="ECO:0000313" key="3">
    <source>
        <dbReference type="Proteomes" id="UP000316714"/>
    </source>
</evidence>
<sequence>MSDHLPSLDASDSGFLNAFVGPHRLDPSQRGVASRVGGEAPAPPAAESVDLDALLQNVRIPDGLHNRLNQIAAEE</sequence>
<evidence type="ECO:0000256" key="1">
    <source>
        <dbReference type="SAM" id="MobiDB-lite"/>
    </source>
</evidence>
<comment type="caution">
    <text evidence="2">The sequence shown here is derived from an EMBL/GenBank/DDBJ whole genome shotgun (WGS) entry which is preliminary data.</text>
</comment>
<protein>
    <submittedName>
        <fullName evidence="2">Uncharacterized protein</fullName>
    </submittedName>
</protein>